<accession>A0A843WM67</accession>
<sequence>MDERNATKQRDFEEGHEVYLGLPTFRCKNEKLGLWTKNEVNPLAPSVLHLAPSFSSLSFHLPKSQHENEGRSCTSLHLQPPSQTVGRNHGSKDCNAVNVYADELLQILQLED</sequence>
<dbReference type="EMBL" id="NMUH01003103">
    <property type="protein sequence ID" value="MQM03830.1"/>
    <property type="molecule type" value="Genomic_DNA"/>
</dbReference>
<keyword evidence="2" id="KW-1185">Reference proteome</keyword>
<evidence type="ECO:0000313" key="2">
    <source>
        <dbReference type="Proteomes" id="UP000652761"/>
    </source>
</evidence>
<reference evidence="1" key="1">
    <citation type="submission" date="2017-07" db="EMBL/GenBank/DDBJ databases">
        <title>Taro Niue Genome Assembly and Annotation.</title>
        <authorList>
            <person name="Atibalentja N."/>
            <person name="Keating K."/>
            <person name="Fields C.J."/>
        </authorList>
    </citation>
    <scope>NUCLEOTIDE SEQUENCE</scope>
    <source>
        <strain evidence="1">Niue_2</strain>
        <tissue evidence="1">Leaf</tissue>
    </source>
</reference>
<protein>
    <submittedName>
        <fullName evidence="1">Uncharacterized protein</fullName>
    </submittedName>
</protein>
<name>A0A843WM67_COLES</name>
<gene>
    <name evidence="1" type="ORF">Taro_036619</name>
</gene>
<organism evidence="1 2">
    <name type="scientific">Colocasia esculenta</name>
    <name type="common">Wild taro</name>
    <name type="synonym">Arum esculentum</name>
    <dbReference type="NCBI Taxonomy" id="4460"/>
    <lineage>
        <taxon>Eukaryota</taxon>
        <taxon>Viridiplantae</taxon>
        <taxon>Streptophyta</taxon>
        <taxon>Embryophyta</taxon>
        <taxon>Tracheophyta</taxon>
        <taxon>Spermatophyta</taxon>
        <taxon>Magnoliopsida</taxon>
        <taxon>Liliopsida</taxon>
        <taxon>Araceae</taxon>
        <taxon>Aroideae</taxon>
        <taxon>Colocasieae</taxon>
        <taxon>Colocasia</taxon>
    </lineage>
</organism>
<comment type="caution">
    <text evidence="1">The sequence shown here is derived from an EMBL/GenBank/DDBJ whole genome shotgun (WGS) entry which is preliminary data.</text>
</comment>
<dbReference type="Proteomes" id="UP000652761">
    <property type="component" value="Unassembled WGS sequence"/>
</dbReference>
<proteinExistence type="predicted"/>
<evidence type="ECO:0000313" key="1">
    <source>
        <dbReference type="EMBL" id="MQM03830.1"/>
    </source>
</evidence>
<dbReference type="AlphaFoldDB" id="A0A843WM67"/>